<dbReference type="PROSITE" id="PS50977">
    <property type="entry name" value="HTH_TETR_2"/>
    <property type="match status" value="1"/>
</dbReference>
<comment type="caution">
    <text evidence="7">The sequence shown here is derived from an EMBL/GenBank/DDBJ whole genome shotgun (WGS) entry which is preliminary data.</text>
</comment>
<evidence type="ECO:0000256" key="1">
    <source>
        <dbReference type="ARBA" id="ARBA00023015"/>
    </source>
</evidence>
<organism evidence="7 8">
    <name type="scientific">Streptomyces niphimycinicus</name>
    <dbReference type="NCBI Taxonomy" id="2842201"/>
    <lineage>
        <taxon>Bacteria</taxon>
        <taxon>Bacillati</taxon>
        <taxon>Actinomycetota</taxon>
        <taxon>Actinomycetes</taxon>
        <taxon>Kitasatosporales</taxon>
        <taxon>Streptomycetaceae</taxon>
        <taxon>Streptomyces</taxon>
    </lineage>
</organism>
<keyword evidence="2 4" id="KW-0238">DNA-binding</keyword>
<gene>
    <name evidence="7" type="ORF">KN815_01050</name>
</gene>
<sequence length="301" mass="33462">MESGHDQDTSAVRGLELLWGLGERPKRGRRPAFTLERIVRTAVGMADAEGLAAVSMRRIAERLGCTTMSLYRYVPGKAELLDLMTDTVMGEVPLADAAPGDWRTRLELSARADWGLYHRHPWILRLPAGRPALGPNGFAWYESVLRVLTATGLPPTALANVFDLLDAYVRGAARDSLDAAAVERHSGVTDEQWRAARAHFWDAIFVPAHYPVLASLRAAGALHHPRDRGFEFGLQRVLDSIETFVRNQPQRHDETSKRYETPCPQCGNPAPGPAPSGRPRTYCSDACRQSAYRARRTRRLT</sequence>
<reference evidence="7 8" key="1">
    <citation type="submission" date="2021-06" db="EMBL/GenBank/DDBJ databases">
        <authorList>
            <person name="Pan X."/>
        </authorList>
    </citation>
    <scope>NUCLEOTIDE SEQUENCE [LARGE SCALE GENOMIC DNA]</scope>
    <source>
        <strain evidence="7 8">4503</strain>
    </source>
</reference>
<keyword evidence="3" id="KW-0804">Transcription</keyword>
<dbReference type="EMBL" id="JAHLEM010000011">
    <property type="protein sequence ID" value="MBU3862755.1"/>
    <property type="molecule type" value="Genomic_DNA"/>
</dbReference>
<dbReference type="Proteomes" id="UP000720508">
    <property type="component" value="Unassembled WGS sequence"/>
</dbReference>
<feature type="region of interest" description="Disordered" evidence="5">
    <location>
        <begin position="247"/>
        <end position="281"/>
    </location>
</feature>
<evidence type="ECO:0000259" key="6">
    <source>
        <dbReference type="PROSITE" id="PS50977"/>
    </source>
</evidence>
<name>A0ABS6C7E8_9ACTN</name>
<feature type="compositionally biased region" description="Basic and acidic residues" evidence="5">
    <location>
        <begin position="250"/>
        <end position="260"/>
    </location>
</feature>
<evidence type="ECO:0000256" key="5">
    <source>
        <dbReference type="SAM" id="MobiDB-lite"/>
    </source>
</evidence>
<evidence type="ECO:0000256" key="3">
    <source>
        <dbReference type="ARBA" id="ARBA00023163"/>
    </source>
</evidence>
<protein>
    <submittedName>
        <fullName evidence="7">TetR/AcrR family transcriptional regulator</fullName>
    </submittedName>
</protein>
<feature type="DNA-binding region" description="H-T-H motif" evidence="4">
    <location>
        <begin position="55"/>
        <end position="74"/>
    </location>
</feature>
<accession>A0ABS6C7E8</accession>
<keyword evidence="1" id="KW-0805">Transcription regulation</keyword>
<keyword evidence="8" id="KW-1185">Reference proteome</keyword>
<dbReference type="InterPro" id="IPR050109">
    <property type="entry name" value="HTH-type_TetR-like_transc_reg"/>
</dbReference>
<dbReference type="Pfam" id="PF02909">
    <property type="entry name" value="TetR_C_1"/>
    <property type="match status" value="1"/>
</dbReference>
<dbReference type="InterPro" id="IPR004111">
    <property type="entry name" value="Repressor_TetR_C"/>
</dbReference>
<evidence type="ECO:0000313" key="8">
    <source>
        <dbReference type="Proteomes" id="UP000720508"/>
    </source>
</evidence>
<evidence type="ECO:0000313" key="7">
    <source>
        <dbReference type="EMBL" id="MBU3862755.1"/>
    </source>
</evidence>
<evidence type="ECO:0000256" key="2">
    <source>
        <dbReference type="ARBA" id="ARBA00023125"/>
    </source>
</evidence>
<evidence type="ECO:0000256" key="4">
    <source>
        <dbReference type="PROSITE-ProRule" id="PRU00335"/>
    </source>
</evidence>
<proteinExistence type="predicted"/>
<dbReference type="InterPro" id="IPR001647">
    <property type="entry name" value="HTH_TetR"/>
</dbReference>
<dbReference type="Pfam" id="PF00440">
    <property type="entry name" value="TetR_N"/>
    <property type="match status" value="1"/>
</dbReference>
<dbReference type="RefSeq" id="WP_216339245.1">
    <property type="nucleotide sequence ID" value="NZ_JAHLEM010000011.1"/>
</dbReference>
<dbReference type="PANTHER" id="PTHR30055">
    <property type="entry name" value="HTH-TYPE TRANSCRIPTIONAL REGULATOR RUTR"/>
    <property type="match status" value="1"/>
</dbReference>
<feature type="domain" description="HTH tetR-type" evidence="6">
    <location>
        <begin position="32"/>
        <end position="92"/>
    </location>
</feature>
<dbReference type="PANTHER" id="PTHR30055:SF151">
    <property type="entry name" value="TRANSCRIPTIONAL REGULATORY PROTEIN"/>
    <property type="match status" value="1"/>
</dbReference>